<dbReference type="Gene3D" id="1.10.20.10">
    <property type="entry name" value="Histone, subunit A"/>
    <property type="match status" value="1"/>
</dbReference>
<dbReference type="SUPFAM" id="SSF47113">
    <property type="entry name" value="Histone-fold"/>
    <property type="match status" value="1"/>
</dbReference>
<evidence type="ECO:0000256" key="9">
    <source>
        <dbReference type="SAM" id="MobiDB-lite"/>
    </source>
</evidence>
<dbReference type="PANTHER" id="PTHR10484">
    <property type="entry name" value="HISTONE H4"/>
    <property type="match status" value="1"/>
</dbReference>
<keyword evidence="5 8" id="KW-0238">DNA-binding</keyword>
<dbReference type="InterPro" id="IPR001951">
    <property type="entry name" value="Histone_H4"/>
</dbReference>
<evidence type="ECO:0000256" key="2">
    <source>
        <dbReference type="ARBA" id="ARBA00004286"/>
    </source>
</evidence>
<sequence>MARNKSSNGQASVNATFTPTKKVTFQKKPTARKSVVGFGGPYRQQAEGNADGDDTSEDDNIELAQQALAQFRSRPAPLIGQSSQPARLGRAFQARRHRKILRDNIRGITAPDVRRLARRGGVKRMGSNVYDGTRTALKQFLETVIGDIVLIVDYANRKTVTTIDVVYALKKQGKTIYGFDD</sequence>
<evidence type="ECO:0000256" key="1">
    <source>
        <dbReference type="ARBA" id="ARBA00004123"/>
    </source>
</evidence>
<keyword evidence="6 8" id="KW-0539">Nucleus</keyword>
<keyword evidence="7 8" id="KW-0544">Nucleosome core</keyword>
<dbReference type="Proteomes" id="UP001305779">
    <property type="component" value="Unassembled WGS sequence"/>
</dbReference>
<comment type="similarity">
    <text evidence="3 8">Belongs to the histone H4 family.</text>
</comment>
<evidence type="ECO:0000256" key="5">
    <source>
        <dbReference type="ARBA" id="ARBA00023125"/>
    </source>
</evidence>
<dbReference type="InterPro" id="IPR009072">
    <property type="entry name" value="Histone-fold"/>
</dbReference>
<comment type="caution">
    <text evidence="10">The sequence shown here is derived from an EMBL/GenBank/DDBJ whole genome shotgun (WGS) entry which is preliminary data.</text>
</comment>
<feature type="compositionally biased region" description="Polar residues" evidence="9">
    <location>
        <begin position="1"/>
        <end position="23"/>
    </location>
</feature>
<name>A0ABR0DZ37_ZASCE</name>
<evidence type="ECO:0000313" key="10">
    <source>
        <dbReference type="EMBL" id="KAK4494419.1"/>
    </source>
</evidence>
<proteinExistence type="inferred from homology"/>
<reference evidence="10 11" key="1">
    <citation type="journal article" date="2023" name="G3 (Bethesda)">
        <title>A chromosome-level genome assembly of Zasmidium syzygii isolated from banana leaves.</title>
        <authorList>
            <person name="van Westerhoven A.C."/>
            <person name="Mehrabi R."/>
            <person name="Talebi R."/>
            <person name="Steentjes M.B.F."/>
            <person name="Corcolon B."/>
            <person name="Chong P.A."/>
            <person name="Kema G.H.J."/>
            <person name="Seidl M.F."/>
        </authorList>
    </citation>
    <scope>NUCLEOTIDE SEQUENCE [LARGE SCALE GENOMIC DNA]</scope>
    <source>
        <strain evidence="10 11">P124</strain>
    </source>
</reference>
<evidence type="ECO:0000313" key="11">
    <source>
        <dbReference type="Proteomes" id="UP001305779"/>
    </source>
</evidence>
<evidence type="ECO:0000256" key="3">
    <source>
        <dbReference type="ARBA" id="ARBA00006564"/>
    </source>
</evidence>
<comment type="function">
    <text evidence="8">Core component of nucleosome. Nucleosomes wrap and compact DNA into chromatin, limiting DNA accessibility to the cellular machineries which require DNA as a template. Histones thereby play a central role in transcription regulation, DNA repair, DNA replication and chromosomal stability. DNA accessibility is regulated via a complex set of post-translational modifications of histones, also called histone code, and nucleosome remodeling.</text>
</comment>
<gene>
    <name evidence="10" type="ORF">PRZ48_014717</name>
</gene>
<keyword evidence="11" id="KW-1185">Reference proteome</keyword>
<evidence type="ECO:0000256" key="7">
    <source>
        <dbReference type="ARBA" id="ARBA00023269"/>
    </source>
</evidence>
<evidence type="ECO:0000256" key="6">
    <source>
        <dbReference type="ARBA" id="ARBA00023242"/>
    </source>
</evidence>
<keyword evidence="4 8" id="KW-0158">Chromosome</keyword>
<dbReference type="PRINTS" id="PR00623">
    <property type="entry name" value="HISTONEH4"/>
</dbReference>
<dbReference type="SMART" id="SM00417">
    <property type="entry name" value="H4"/>
    <property type="match status" value="1"/>
</dbReference>
<protein>
    <recommendedName>
        <fullName evidence="8">Histone H4</fullName>
    </recommendedName>
</protein>
<feature type="region of interest" description="Disordered" evidence="9">
    <location>
        <begin position="1"/>
        <end position="57"/>
    </location>
</feature>
<accession>A0ABR0DZ37</accession>
<comment type="subunit">
    <text evidence="8">The nucleosome is a histone octamer containing two molecules each of H2A, H2B, H3 and H4 assembled in one H3-H4 heterotetramer and two H2A-H2B heterodimers. The octamer wraps approximately 147 bp of DNA.</text>
</comment>
<dbReference type="CDD" id="cd22912">
    <property type="entry name" value="HFD_H4"/>
    <property type="match status" value="1"/>
</dbReference>
<comment type="subcellular location">
    <subcellularLocation>
        <location evidence="2">Chromosome</location>
    </subcellularLocation>
    <subcellularLocation>
        <location evidence="1">Nucleus</location>
    </subcellularLocation>
</comment>
<evidence type="ECO:0000256" key="4">
    <source>
        <dbReference type="ARBA" id="ARBA00022454"/>
    </source>
</evidence>
<organism evidence="10 11">
    <name type="scientific">Zasmidium cellare</name>
    <name type="common">Wine cellar mold</name>
    <name type="synonym">Racodium cellare</name>
    <dbReference type="NCBI Taxonomy" id="395010"/>
    <lineage>
        <taxon>Eukaryota</taxon>
        <taxon>Fungi</taxon>
        <taxon>Dikarya</taxon>
        <taxon>Ascomycota</taxon>
        <taxon>Pezizomycotina</taxon>
        <taxon>Dothideomycetes</taxon>
        <taxon>Dothideomycetidae</taxon>
        <taxon>Mycosphaerellales</taxon>
        <taxon>Mycosphaerellaceae</taxon>
        <taxon>Zasmidium</taxon>
    </lineage>
</organism>
<evidence type="ECO:0000256" key="8">
    <source>
        <dbReference type="RuleBase" id="RU000528"/>
    </source>
</evidence>
<dbReference type="EMBL" id="JAXOVC010000014">
    <property type="protein sequence ID" value="KAK4494419.1"/>
    <property type="molecule type" value="Genomic_DNA"/>
</dbReference>